<reference evidence="1" key="1">
    <citation type="journal article" date="2012" name="Mol. Plant Microbe Interact.">
        <title>A highly conserved effector in Fusarium oxysporum is required for full virulence on Arabidopsis.</title>
        <authorList>
            <person name="Thatcher L.F."/>
            <person name="Gardiner D.M."/>
            <person name="Kazan K."/>
            <person name="Manners J."/>
        </authorList>
    </citation>
    <scope>NUCLEOTIDE SEQUENCE [LARGE SCALE GENOMIC DNA]</scope>
    <source>
        <strain evidence="1">Fo5176</strain>
    </source>
</reference>
<accession>F9G7A5</accession>
<evidence type="ECO:0000313" key="1">
    <source>
        <dbReference type="EMBL" id="EGU74952.1"/>
    </source>
</evidence>
<name>F9G7A5_FUSOF</name>
<dbReference type="EMBL" id="AFQF01003620">
    <property type="protein sequence ID" value="EGU74952.1"/>
    <property type="molecule type" value="Genomic_DNA"/>
</dbReference>
<comment type="caution">
    <text evidence="1">The sequence shown here is derived from an EMBL/GenBank/DDBJ whole genome shotgun (WGS) entry which is preliminary data.</text>
</comment>
<protein>
    <submittedName>
        <fullName evidence="1">Uncharacterized protein</fullName>
    </submittedName>
</protein>
<organism evidence="1">
    <name type="scientific">Fusarium oxysporum (strain Fo5176)</name>
    <name type="common">Fusarium vascular wilt</name>
    <dbReference type="NCBI Taxonomy" id="660025"/>
    <lineage>
        <taxon>Eukaryota</taxon>
        <taxon>Fungi</taxon>
        <taxon>Dikarya</taxon>
        <taxon>Ascomycota</taxon>
        <taxon>Pezizomycotina</taxon>
        <taxon>Sordariomycetes</taxon>
        <taxon>Hypocreomycetidae</taxon>
        <taxon>Hypocreales</taxon>
        <taxon>Nectriaceae</taxon>
        <taxon>Fusarium</taxon>
        <taxon>Fusarium oxysporum species complex</taxon>
    </lineage>
</organism>
<gene>
    <name evidence="1" type="ORF">FOXB_14537</name>
</gene>
<sequence>MGHLFDCRSAFVDNKEACQFTVEFVVHNDTDTFSRRPSKLAILNSFDASEILKALRTGQRSIISSDQQTPESSMFVVQCIDKPAGKRNQAKVPECELRISCSAQLDEYLHKEGKVQ</sequence>
<dbReference type="AlphaFoldDB" id="F9G7A5"/>
<proteinExistence type="predicted"/>